<dbReference type="Proteomes" id="UP000186456">
    <property type="component" value="Unassembled WGS sequence"/>
</dbReference>
<accession>A0A1H0M976</accession>
<proteinExistence type="predicted"/>
<reference evidence="1 2" key="1">
    <citation type="submission" date="2016-10" db="EMBL/GenBank/DDBJ databases">
        <authorList>
            <person name="de Groot N.N."/>
        </authorList>
    </citation>
    <scope>NUCLEOTIDE SEQUENCE [LARGE SCALE GENOMIC DNA]</scope>
    <source>
        <strain evidence="1 2">StLB037</strain>
    </source>
</reference>
<protein>
    <submittedName>
        <fullName evidence="1">Uncharacterized protein</fullName>
    </submittedName>
</protein>
<dbReference type="AlphaFoldDB" id="A0A1H0M976"/>
<sequence>MRRERDACAFSRIERACLAVVGRWDTKSETRAFHVKRELNKAGGEVVSTWRLCGANRGPGVSAWSFAGPRVWWGRAAFPLRVVHANSAFHGYGCLVRSLMVVIERLSGSGWVLSAIGDNTLRLYSGSTLSVPSLSASRRSAARGFVLDGCVPAAGGVGCRVLVAYRMLRSPRPAAVRTLGSDCDVSRETFDDRGWCWSWASLQTISSSASGGDHPGAAGPCRLGPCREVWKEWIALAMGDLFCSAGLRARSRRPCAYRWAEFVVFRDWRDAIRGGEA</sequence>
<name>A0A1H0M976_MICTS</name>
<organism evidence="1 2">
    <name type="scientific">Microbacterium testaceum (strain StLB037)</name>
    <dbReference type="NCBI Taxonomy" id="979556"/>
    <lineage>
        <taxon>Bacteria</taxon>
        <taxon>Bacillati</taxon>
        <taxon>Actinomycetota</taxon>
        <taxon>Actinomycetes</taxon>
        <taxon>Micrococcales</taxon>
        <taxon>Microbacteriaceae</taxon>
        <taxon>Microbacterium</taxon>
    </lineage>
</organism>
<gene>
    <name evidence="1" type="ORF">SAMN04487788_0812</name>
</gene>
<dbReference type="EMBL" id="FNJN01000002">
    <property type="protein sequence ID" value="SDO77068.1"/>
    <property type="molecule type" value="Genomic_DNA"/>
</dbReference>
<evidence type="ECO:0000313" key="2">
    <source>
        <dbReference type="Proteomes" id="UP000186456"/>
    </source>
</evidence>
<evidence type="ECO:0000313" key="1">
    <source>
        <dbReference type="EMBL" id="SDO77068.1"/>
    </source>
</evidence>